<sequence length="288" mass="33209">MIEIIFQNQQDARKLQGLLELGLSSSNISAHQLKDGYTVQIETGGLQETADLVKRAMTHFIIETKQDDWFRRILSEQYFYEDEEEQQQILEIIHSILEGNRDDLSAFLDGPGPEESLSLAIEELMTGDISSFSFDSFVKFRLRPMMDQLERYAALSIDEYKMEQEYQMFIHMLRDFLKGRAPKRSAVHLVMGEETAFYDGGLIEIKRAELLKMVDRRLLFNHPVYVDSVTIAPLLSMAPSAIYLYSDEPDCPLARTVRNIFEERVVIQPLEAFIELKKILSAAGREKI</sequence>
<protein>
    <submittedName>
        <fullName evidence="1">Putative sporulation protein YtxC</fullName>
    </submittedName>
</protein>
<proteinExistence type="predicted"/>
<dbReference type="NCBIfam" id="TIGR02834">
    <property type="entry name" value="spo_ytxC"/>
    <property type="match status" value="1"/>
</dbReference>
<evidence type="ECO:0000313" key="2">
    <source>
        <dbReference type="Proteomes" id="UP000322139"/>
    </source>
</evidence>
<gene>
    <name evidence="1" type="primary">ytxC</name>
    <name evidence="1" type="ORF">FZD51_20215</name>
</gene>
<comment type="caution">
    <text evidence="1">The sequence shown here is derived from an EMBL/GenBank/DDBJ whole genome shotgun (WGS) entry which is preliminary data.</text>
</comment>
<evidence type="ECO:0000313" key="1">
    <source>
        <dbReference type="EMBL" id="TYS45423.1"/>
    </source>
</evidence>
<name>A0A5D4R237_9BACI</name>
<dbReference type="InterPro" id="IPR014199">
    <property type="entry name" value="Spore_YtxC"/>
</dbReference>
<dbReference type="RefSeq" id="WP_148976410.1">
    <property type="nucleotide sequence ID" value="NZ_JBNIKT010000036.1"/>
</dbReference>
<dbReference type="PIRSF" id="PIRSF012563">
    <property type="entry name" value="YtxC"/>
    <property type="match status" value="1"/>
</dbReference>
<dbReference type="Proteomes" id="UP000322139">
    <property type="component" value="Unassembled WGS sequence"/>
</dbReference>
<dbReference type="EMBL" id="VTER01000011">
    <property type="protein sequence ID" value="TYS45423.1"/>
    <property type="molecule type" value="Genomic_DNA"/>
</dbReference>
<dbReference type="AlphaFoldDB" id="A0A5D4R237"/>
<organism evidence="1 2">
    <name type="scientific">Bacillus infantis</name>
    <dbReference type="NCBI Taxonomy" id="324767"/>
    <lineage>
        <taxon>Bacteria</taxon>
        <taxon>Bacillati</taxon>
        <taxon>Bacillota</taxon>
        <taxon>Bacilli</taxon>
        <taxon>Bacillales</taxon>
        <taxon>Bacillaceae</taxon>
        <taxon>Bacillus</taxon>
    </lineage>
</organism>
<reference evidence="1 2" key="1">
    <citation type="submission" date="2019-08" db="EMBL/GenBank/DDBJ databases">
        <title>Bacillus genomes from the desert of Cuatro Cienegas, Coahuila.</title>
        <authorList>
            <person name="Olmedo-Alvarez G."/>
        </authorList>
    </citation>
    <scope>NUCLEOTIDE SEQUENCE [LARGE SCALE GENOMIC DNA]</scope>
    <source>
        <strain evidence="1 2">CH446_14T</strain>
    </source>
</reference>
<accession>A0A5D4R237</accession>
<dbReference type="Pfam" id="PF08812">
    <property type="entry name" value="YtxC"/>
    <property type="match status" value="1"/>
</dbReference>